<dbReference type="EMBL" id="JAAGMD010000584">
    <property type="protein sequence ID" value="NEA88403.1"/>
    <property type="molecule type" value="Genomic_DNA"/>
</dbReference>
<name>A0A6G3QY24_9ACTN</name>
<feature type="signal peptide" evidence="1">
    <location>
        <begin position="1"/>
        <end position="33"/>
    </location>
</feature>
<feature type="chain" id="PRO_5026297782" description="Secreted protein" evidence="1">
    <location>
        <begin position="34"/>
        <end position="128"/>
    </location>
</feature>
<evidence type="ECO:0000313" key="2">
    <source>
        <dbReference type="EMBL" id="NEA88403.1"/>
    </source>
</evidence>
<accession>A0A6G3QY24</accession>
<evidence type="ECO:0000256" key="1">
    <source>
        <dbReference type="SAM" id="SignalP"/>
    </source>
</evidence>
<evidence type="ECO:0008006" key="3">
    <source>
        <dbReference type="Google" id="ProtNLM"/>
    </source>
</evidence>
<reference evidence="2" key="1">
    <citation type="submission" date="2020-01" db="EMBL/GenBank/DDBJ databases">
        <title>Insect and environment-associated Actinomycetes.</title>
        <authorList>
            <person name="Currrie C."/>
            <person name="Chevrette M."/>
            <person name="Carlson C."/>
            <person name="Stubbendieck R."/>
            <person name="Wendt-Pienkowski E."/>
        </authorList>
    </citation>
    <scope>NUCLEOTIDE SEQUENCE</scope>
    <source>
        <strain evidence="2">SID14436</strain>
    </source>
</reference>
<proteinExistence type="predicted"/>
<organism evidence="2">
    <name type="scientific">Streptomyces sp. SID14436</name>
    <dbReference type="NCBI Taxonomy" id="2706070"/>
    <lineage>
        <taxon>Bacteria</taxon>
        <taxon>Bacillati</taxon>
        <taxon>Actinomycetota</taxon>
        <taxon>Actinomycetes</taxon>
        <taxon>Kitasatosporales</taxon>
        <taxon>Streptomycetaceae</taxon>
        <taxon>Streptomyces</taxon>
    </lineage>
</organism>
<gene>
    <name evidence="2" type="ORF">G3I53_20775</name>
</gene>
<dbReference type="AlphaFoldDB" id="A0A6G3QY24"/>
<comment type="caution">
    <text evidence="2">The sequence shown here is derived from an EMBL/GenBank/DDBJ whole genome shotgun (WGS) entry which is preliminary data.</text>
</comment>
<keyword evidence="1" id="KW-0732">Signal</keyword>
<protein>
    <recommendedName>
        <fullName evidence="3">Secreted protein</fullName>
    </recommendedName>
</protein>
<sequence length="128" mass="13310">MDSGPIRRRLALCLALLTAAGLLVVAAPGDALAAAPCPGRKARTLTFSTGAVVVYKRGGYRCAVTVAKKAGKRRTMSVSIRARGGRPVVDKGLFRRHAGPVTVHAGQRCVWVKGRVGGGSADSGWILC</sequence>
<dbReference type="RefSeq" id="WP_164336469.1">
    <property type="nucleotide sequence ID" value="NZ_JAAGMD010000584.1"/>
</dbReference>